<name>A0A6M1PQZ3_9BACL</name>
<sequence>MTLFESYQLKKANGEVVDFNQLTLNELKQLHWNEGRFDWEIAELFNVSNRKYNKREGNWGLQEKK</sequence>
<dbReference type="Proteomes" id="UP000480151">
    <property type="component" value="Unassembled WGS sequence"/>
</dbReference>
<dbReference type="AlphaFoldDB" id="A0A6M1PQZ3"/>
<dbReference type="EMBL" id="JAAKGU010000011">
    <property type="protein sequence ID" value="NGM84784.1"/>
    <property type="molecule type" value="Genomic_DNA"/>
</dbReference>
<evidence type="ECO:0000313" key="2">
    <source>
        <dbReference type="Proteomes" id="UP000480151"/>
    </source>
</evidence>
<gene>
    <name evidence="1" type="ORF">G5B47_20485</name>
</gene>
<reference evidence="1 2" key="1">
    <citation type="submission" date="2020-02" db="EMBL/GenBank/DDBJ databases">
        <authorList>
            <person name="Gao J."/>
            <person name="Sun J."/>
        </authorList>
    </citation>
    <scope>NUCLEOTIDE SEQUENCE [LARGE SCALE GENOMIC DNA]</scope>
    <source>
        <strain evidence="1 2">7124</strain>
    </source>
</reference>
<protein>
    <submittedName>
        <fullName evidence="1">Uncharacterized protein</fullName>
    </submittedName>
</protein>
<accession>A0A6M1PQZ3</accession>
<comment type="caution">
    <text evidence="1">The sequence shown here is derived from an EMBL/GenBank/DDBJ whole genome shotgun (WGS) entry which is preliminary data.</text>
</comment>
<proteinExistence type="predicted"/>
<evidence type="ECO:0000313" key="1">
    <source>
        <dbReference type="EMBL" id="NGM84784.1"/>
    </source>
</evidence>
<keyword evidence="2" id="KW-1185">Reference proteome</keyword>
<organism evidence="1 2">
    <name type="scientific">Paenibacillus apii</name>
    <dbReference type="NCBI Taxonomy" id="1850370"/>
    <lineage>
        <taxon>Bacteria</taxon>
        <taxon>Bacillati</taxon>
        <taxon>Bacillota</taxon>
        <taxon>Bacilli</taxon>
        <taxon>Bacillales</taxon>
        <taxon>Paenibacillaceae</taxon>
        <taxon>Paenibacillus</taxon>
    </lineage>
</organism>
<dbReference type="RefSeq" id="WP_165102140.1">
    <property type="nucleotide sequence ID" value="NZ_JAAKGU010000011.1"/>
</dbReference>